<comment type="caution">
    <text evidence="2">The sequence shown here is derived from an EMBL/GenBank/DDBJ whole genome shotgun (WGS) entry which is preliminary data.</text>
</comment>
<proteinExistence type="predicted"/>
<evidence type="ECO:0000313" key="2">
    <source>
        <dbReference type="EMBL" id="MED6152463.1"/>
    </source>
</evidence>
<accession>A0ABU6TX59</accession>
<keyword evidence="3" id="KW-1185">Reference proteome</keyword>
<sequence>MLNGLLFSGGLLNSDPTSTLTTFEVDTSFLPRCLNKDFSQAVLQSGIFILYHYPTSTSSKVHPHAVPSSVNLLEAKSTLFEAKTHPRRTSSPSDQPRTTSFYL</sequence>
<feature type="compositionally biased region" description="Polar residues" evidence="1">
    <location>
        <begin position="89"/>
        <end position="103"/>
    </location>
</feature>
<protein>
    <submittedName>
        <fullName evidence="2">Uncharacterized protein</fullName>
    </submittedName>
</protein>
<dbReference type="EMBL" id="JASCZI010092522">
    <property type="protein sequence ID" value="MED6152463.1"/>
    <property type="molecule type" value="Genomic_DNA"/>
</dbReference>
<evidence type="ECO:0000256" key="1">
    <source>
        <dbReference type="SAM" id="MobiDB-lite"/>
    </source>
</evidence>
<name>A0ABU6TX59_9FABA</name>
<organism evidence="2 3">
    <name type="scientific">Stylosanthes scabra</name>
    <dbReference type="NCBI Taxonomy" id="79078"/>
    <lineage>
        <taxon>Eukaryota</taxon>
        <taxon>Viridiplantae</taxon>
        <taxon>Streptophyta</taxon>
        <taxon>Embryophyta</taxon>
        <taxon>Tracheophyta</taxon>
        <taxon>Spermatophyta</taxon>
        <taxon>Magnoliopsida</taxon>
        <taxon>eudicotyledons</taxon>
        <taxon>Gunneridae</taxon>
        <taxon>Pentapetalae</taxon>
        <taxon>rosids</taxon>
        <taxon>fabids</taxon>
        <taxon>Fabales</taxon>
        <taxon>Fabaceae</taxon>
        <taxon>Papilionoideae</taxon>
        <taxon>50 kb inversion clade</taxon>
        <taxon>dalbergioids sensu lato</taxon>
        <taxon>Dalbergieae</taxon>
        <taxon>Pterocarpus clade</taxon>
        <taxon>Stylosanthes</taxon>
    </lineage>
</organism>
<gene>
    <name evidence="2" type="ORF">PIB30_092369</name>
</gene>
<evidence type="ECO:0000313" key="3">
    <source>
        <dbReference type="Proteomes" id="UP001341840"/>
    </source>
</evidence>
<reference evidence="2 3" key="1">
    <citation type="journal article" date="2023" name="Plants (Basel)">
        <title>Bridging the Gap: Combining Genomics and Transcriptomics Approaches to Understand Stylosanthes scabra, an Orphan Legume from the Brazilian Caatinga.</title>
        <authorList>
            <person name="Ferreira-Neto J.R.C."/>
            <person name="da Silva M.D."/>
            <person name="Binneck E."/>
            <person name="de Melo N.F."/>
            <person name="da Silva R.H."/>
            <person name="de Melo A.L.T.M."/>
            <person name="Pandolfi V."/>
            <person name="Bustamante F.O."/>
            <person name="Brasileiro-Vidal A.C."/>
            <person name="Benko-Iseppon A.M."/>
        </authorList>
    </citation>
    <scope>NUCLEOTIDE SEQUENCE [LARGE SCALE GENOMIC DNA]</scope>
    <source>
        <tissue evidence="2">Leaves</tissue>
    </source>
</reference>
<dbReference type="Proteomes" id="UP001341840">
    <property type="component" value="Unassembled WGS sequence"/>
</dbReference>
<feature type="region of interest" description="Disordered" evidence="1">
    <location>
        <begin position="81"/>
        <end position="103"/>
    </location>
</feature>